<name>A0A8J5VUV5_ZIZPA</name>
<reference evidence="2" key="1">
    <citation type="journal article" date="2021" name="bioRxiv">
        <title>Whole Genome Assembly and Annotation of Northern Wild Rice, Zizania palustris L., Supports a Whole Genome Duplication in the Zizania Genus.</title>
        <authorList>
            <person name="Haas M."/>
            <person name="Kono T."/>
            <person name="Macchietto M."/>
            <person name="Millas R."/>
            <person name="McGilp L."/>
            <person name="Shao M."/>
            <person name="Duquette J."/>
            <person name="Hirsch C.N."/>
            <person name="Kimball J."/>
        </authorList>
    </citation>
    <scope>NUCLEOTIDE SEQUENCE</scope>
    <source>
        <tissue evidence="2">Fresh leaf tissue</tissue>
    </source>
</reference>
<evidence type="ECO:0000256" key="1">
    <source>
        <dbReference type="SAM" id="MobiDB-lite"/>
    </source>
</evidence>
<accession>A0A8J5VUV5</accession>
<keyword evidence="3" id="KW-1185">Reference proteome</keyword>
<sequence length="81" mass="8789">MAREGGNAARGRRGSWWMRPPPRHRSEAPAPRTKKTIRPVWRSASTATTAASWACGRRPPRRVDGDLLGGRAAASKPRGCG</sequence>
<comment type="caution">
    <text evidence="2">The sequence shown here is derived from an EMBL/GenBank/DDBJ whole genome shotgun (WGS) entry which is preliminary data.</text>
</comment>
<protein>
    <submittedName>
        <fullName evidence="2">Uncharacterized protein</fullName>
    </submittedName>
</protein>
<gene>
    <name evidence="2" type="ORF">GUJ93_ZPchr0002g23700</name>
</gene>
<feature type="region of interest" description="Disordered" evidence="1">
    <location>
        <begin position="1"/>
        <end position="81"/>
    </location>
</feature>
<feature type="compositionally biased region" description="Low complexity" evidence="1">
    <location>
        <begin position="43"/>
        <end position="52"/>
    </location>
</feature>
<evidence type="ECO:0000313" key="2">
    <source>
        <dbReference type="EMBL" id="KAG8060993.1"/>
    </source>
</evidence>
<evidence type="ECO:0000313" key="3">
    <source>
        <dbReference type="Proteomes" id="UP000729402"/>
    </source>
</evidence>
<reference evidence="2" key="2">
    <citation type="submission" date="2021-02" db="EMBL/GenBank/DDBJ databases">
        <authorList>
            <person name="Kimball J.A."/>
            <person name="Haas M.W."/>
            <person name="Macchietto M."/>
            <person name="Kono T."/>
            <person name="Duquette J."/>
            <person name="Shao M."/>
        </authorList>
    </citation>
    <scope>NUCLEOTIDE SEQUENCE</scope>
    <source>
        <tissue evidence="2">Fresh leaf tissue</tissue>
    </source>
</reference>
<organism evidence="2 3">
    <name type="scientific">Zizania palustris</name>
    <name type="common">Northern wild rice</name>
    <dbReference type="NCBI Taxonomy" id="103762"/>
    <lineage>
        <taxon>Eukaryota</taxon>
        <taxon>Viridiplantae</taxon>
        <taxon>Streptophyta</taxon>
        <taxon>Embryophyta</taxon>
        <taxon>Tracheophyta</taxon>
        <taxon>Spermatophyta</taxon>
        <taxon>Magnoliopsida</taxon>
        <taxon>Liliopsida</taxon>
        <taxon>Poales</taxon>
        <taxon>Poaceae</taxon>
        <taxon>BOP clade</taxon>
        <taxon>Oryzoideae</taxon>
        <taxon>Oryzeae</taxon>
        <taxon>Zizaniinae</taxon>
        <taxon>Zizania</taxon>
    </lineage>
</organism>
<dbReference type="Proteomes" id="UP000729402">
    <property type="component" value="Unassembled WGS sequence"/>
</dbReference>
<proteinExistence type="predicted"/>
<dbReference type="AlphaFoldDB" id="A0A8J5VUV5"/>
<dbReference type="EMBL" id="JAAALK010000287">
    <property type="protein sequence ID" value="KAG8060993.1"/>
    <property type="molecule type" value="Genomic_DNA"/>
</dbReference>